<dbReference type="Proteomes" id="UP000830671">
    <property type="component" value="Chromosome 9"/>
</dbReference>
<dbReference type="AlphaFoldDB" id="A0A9Q8WPI5"/>
<keyword evidence="3" id="KW-1185">Reference proteome</keyword>
<reference evidence="2" key="1">
    <citation type="journal article" date="2021" name="Mol. Plant Microbe Interact.">
        <title>Complete Genome Sequence of the Plant-Pathogenic Fungus Colletotrichum lupini.</title>
        <authorList>
            <person name="Baroncelli R."/>
            <person name="Pensec F."/>
            <person name="Da Lio D."/>
            <person name="Boufleur T."/>
            <person name="Vicente I."/>
            <person name="Sarrocco S."/>
            <person name="Picot A."/>
            <person name="Baraldi E."/>
            <person name="Sukno S."/>
            <person name="Thon M."/>
            <person name="Le Floch G."/>
        </authorList>
    </citation>
    <scope>NUCLEOTIDE SEQUENCE</scope>
    <source>
        <strain evidence="2">IMI 504893</strain>
    </source>
</reference>
<name>A0A9Q8WPI5_9PEZI</name>
<evidence type="ECO:0000256" key="1">
    <source>
        <dbReference type="SAM" id="MobiDB-lite"/>
    </source>
</evidence>
<dbReference type="KEGG" id="clup:CLUP02_16286"/>
<evidence type="ECO:0000313" key="2">
    <source>
        <dbReference type="EMBL" id="UQC90756.1"/>
    </source>
</evidence>
<feature type="region of interest" description="Disordered" evidence="1">
    <location>
        <begin position="235"/>
        <end position="254"/>
    </location>
</feature>
<protein>
    <submittedName>
        <fullName evidence="2">Uncharacterized protein</fullName>
    </submittedName>
</protein>
<dbReference type="GeneID" id="73350220"/>
<evidence type="ECO:0000313" key="3">
    <source>
        <dbReference type="Proteomes" id="UP000830671"/>
    </source>
</evidence>
<dbReference type="RefSeq" id="XP_049152357.1">
    <property type="nucleotide sequence ID" value="XM_049295210.1"/>
</dbReference>
<feature type="region of interest" description="Disordered" evidence="1">
    <location>
        <begin position="92"/>
        <end position="123"/>
    </location>
</feature>
<feature type="region of interest" description="Disordered" evidence="1">
    <location>
        <begin position="197"/>
        <end position="221"/>
    </location>
</feature>
<proteinExistence type="predicted"/>
<sequence length="254" mass="27165">MPSFSSHRTSCQGTAENAVSKALAAAASTPGLGLVCWAVRLFANTNHCYPTSRVKDSGLQFQGFQQDESSENGEWTESPLGLARPLLQGCCRPSSKGKKGSSPPLHQWSLQSPSKTDACPEINNNSQGIRDGFRLHQPSGCYLRVFGTDGSLSTPCLVFVFVATFVLSPFLPFSLSCLVSSGLWATIPHIDIHTTSLAHQKPSEDPSASANGPVFSDPHHPSDAELETPDYVIMSSHTAPGQGTTSTCHRTLHN</sequence>
<dbReference type="EMBL" id="CP019481">
    <property type="protein sequence ID" value="UQC90756.1"/>
    <property type="molecule type" value="Genomic_DNA"/>
</dbReference>
<organism evidence="2 3">
    <name type="scientific">Colletotrichum lupini</name>
    <dbReference type="NCBI Taxonomy" id="145971"/>
    <lineage>
        <taxon>Eukaryota</taxon>
        <taxon>Fungi</taxon>
        <taxon>Dikarya</taxon>
        <taxon>Ascomycota</taxon>
        <taxon>Pezizomycotina</taxon>
        <taxon>Sordariomycetes</taxon>
        <taxon>Hypocreomycetidae</taxon>
        <taxon>Glomerellales</taxon>
        <taxon>Glomerellaceae</taxon>
        <taxon>Colletotrichum</taxon>
        <taxon>Colletotrichum acutatum species complex</taxon>
    </lineage>
</organism>
<gene>
    <name evidence="2" type="ORF">CLUP02_16286</name>
</gene>
<accession>A0A9Q8WPI5</accession>